<evidence type="ECO:0000313" key="2">
    <source>
        <dbReference type="Proteomes" id="UP001056778"/>
    </source>
</evidence>
<evidence type="ECO:0000313" key="1">
    <source>
        <dbReference type="EMBL" id="KAI4458921.1"/>
    </source>
</evidence>
<accession>A0ACB9SWI1</accession>
<dbReference type="Proteomes" id="UP001056778">
    <property type="component" value="Chromosome 6"/>
</dbReference>
<organism evidence="1 2">
    <name type="scientific">Holotrichia oblita</name>
    <name type="common">Chafer beetle</name>
    <dbReference type="NCBI Taxonomy" id="644536"/>
    <lineage>
        <taxon>Eukaryota</taxon>
        <taxon>Metazoa</taxon>
        <taxon>Ecdysozoa</taxon>
        <taxon>Arthropoda</taxon>
        <taxon>Hexapoda</taxon>
        <taxon>Insecta</taxon>
        <taxon>Pterygota</taxon>
        <taxon>Neoptera</taxon>
        <taxon>Endopterygota</taxon>
        <taxon>Coleoptera</taxon>
        <taxon>Polyphaga</taxon>
        <taxon>Scarabaeiformia</taxon>
        <taxon>Scarabaeidae</taxon>
        <taxon>Melolonthinae</taxon>
        <taxon>Holotrichia</taxon>
    </lineage>
</organism>
<reference evidence="1" key="1">
    <citation type="submission" date="2022-04" db="EMBL/GenBank/DDBJ databases">
        <title>Chromosome-scale genome assembly of Holotrichia oblita Faldermann.</title>
        <authorList>
            <person name="Rongchong L."/>
        </authorList>
    </citation>
    <scope>NUCLEOTIDE SEQUENCE</scope>
    <source>
        <strain evidence="1">81SQS9</strain>
    </source>
</reference>
<keyword evidence="2" id="KW-1185">Reference proteome</keyword>
<comment type="caution">
    <text evidence="1">The sequence shown here is derived from an EMBL/GenBank/DDBJ whole genome shotgun (WGS) entry which is preliminary data.</text>
</comment>
<protein>
    <submittedName>
        <fullName evidence="1">Zinc finger fyve/phd-type</fullName>
    </submittedName>
</protein>
<name>A0ACB9SWI1_HOLOL</name>
<dbReference type="EMBL" id="CM043020">
    <property type="protein sequence ID" value="KAI4458921.1"/>
    <property type="molecule type" value="Genomic_DNA"/>
</dbReference>
<sequence length="262" mass="29550">MSCIKCKLAVNEKAEQVIRCDGCNRTIHILCSELTDAEIKCLALRPSSRRRIKYLCVDCEQGVHQIPKLITLINDLKEEIRHMKEKYAELTICSTSSTGASSNISNVMASEEVINEVFERNKRSHNIIIYNSTEGGSSKQDQVQRDVLLVQKLLQEVGVDGGQIKPIRLGKFDSTKDRSSRLIKVRLSATEDVFKVLRKFNQIKSNSQFSDLSVSPDRTPKQIAIFKSVKSELLTRIAEGESNLKIKYRNGIPTIVHLTSEN</sequence>
<proteinExistence type="predicted"/>
<gene>
    <name evidence="1" type="ORF">MML48_6g00006185</name>
</gene>